<accession>A0AAD5VM25</accession>
<proteinExistence type="predicted"/>
<keyword evidence="2" id="KW-0812">Transmembrane</keyword>
<evidence type="ECO:0000256" key="2">
    <source>
        <dbReference type="SAM" id="Phobius"/>
    </source>
</evidence>
<organism evidence="3 4">
    <name type="scientific">Leucocoprinus birnbaumii</name>
    <dbReference type="NCBI Taxonomy" id="56174"/>
    <lineage>
        <taxon>Eukaryota</taxon>
        <taxon>Fungi</taxon>
        <taxon>Dikarya</taxon>
        <taxon>Basidiomycota</taxon>
        <taxon>Agaricomycotina</taxon>
        <taxon>Agaricomycetes</taxon>
        <taxon>Agaricomycetidae</taxon>
        <taxon>Agaricales</taxon>
        <taxon>Agaricineae</taxon>
        <taxon>Agaricaceae</taxon>
        <taxon>Leucocoprinus</taxon>
    </lineage>
</organism>
<comment type="caution">
    <text evidence="3">The sequence shown here is derived from an EMBL/GenBank/DDBJ whole genome shotgun (WGS) entry which is preliminary data.</text>
</comment>
<evidence type="ECO:0000256" key="1">
    <source>
        <dbReference type="SAM" id="MobiDB-lite"/>
    </source>
</evidence>
<sequence length="484" mass="54541">MGAAGLFIYAATAARFINERDSLGPEHQLRTVLDHIRKNRATTESARTNPFARMDQLYMLIMQRVPPNVMPTLQRILLLNWAYIDPVYDNVLELANVLELSEAQFCTACGFLQSVLRLGNSSHHRLSAGMSIKFYHASFMEFMEDQEDSSSVLAKITFPPQSPLPDGHIDMLIYGSLLESLIQLCQLDKRALEPSVAASLLEINFSMIPRLMNGSPFPAIFVKHQQMRRNLPRQFRDRILRRAWNPLIYLHRPNYAAPERPFIIGNGSNGLLVKVIHPLLIWRLWILWHNGIIIVVPVILAIACVGIDLATVSRQAHVNFLASNYSFALGLGFFGLPPVTTILVTALTVSRLARMMNHEKRAGTAAGPYVRRFLRLLLESYSTNAVWSVGIIVTYAIQQPLIYTIFIQSSINIKVITMLLPLNRAYLDARYERSAPPRSIVLAQQSHQIASPIVEPRNPDLEDLSQPPRPSSPQKGLQVKDQVV</sequence>
<keyword evidence="4" id="KW-1185">Reference proteome</keyword>
<dbReference type="Proteomes" id="UP001213000">
    <property type="component" value="Unassembled WGS sequence"/>
</dbReference>
<gene>
    <name evidence="3" type="ORF">NP233_g10426</name>
</gene>
<reference evidence="3" key="1">
    <citation type="submission" date="2022-07" db="EMBL/GenBank/DDBJ databases">
        <title>Genome Sequence of Leucocoprinus birnbaumii.</title>
        <authorList>
            <person name="Buettner E."/>
        </authorList>
    </citation>
    <scope>NUCLEOTIDE SEQUENCE</scope>
    <source>
        <strain evidence="3">VT141</strain>
    </source>
</reference>
<dbReference type="AlphaFoldDB" id="A0AAD5VM25"/>
<feature type="region of interest" description="Disordered" evidence="1">
    <location>
        <begin position="450"/>
        <end position="484"/>
    </location>
</feature>
<keyword evidence="2" id="KW-0472">Membrane</keyword>
<protein>
    <submittedName>
        <fullName evidence="3">Uncharacterized protein</fullName>
    </submittedName>
</protein>
<evidence type="ECO:0000313" key="3">
    <source>
        <dbReference type="EMBL" id="KAJ3561058.1"/>
    </source>
</evidence>
<keyword evidence="2" id="KW-1133">Transmembrane helix</keyword>
<feature type="transmembrane region" description="Helical" evidence="2">
    <location>
        <begin position="327"/>
        <end position="352"/>
    </location>
</feature>
<feature type="transmembrane region" description="Helical" evidence="2">
    <location>
        <begin position="284"/>
        <end position="307"/>
    </location>
</feature>
<name>A0AAD5VM25_9AGAR</name>
<dbReference type="EMBL" id="JANIEX010001062">
    <property type="protein sequence ID" value="KAJ3561058.1"/>
    <property type="molecule type" value="Genomic_DNA"/>
</dbReference>
<evidence type="ECO:0000313" key="4">
    <source>
        <dbReference type="Proteomes" id="UP001213000"/>
    </source>
</evidence>